<evidence type="ECO:0008006" key="4">
    <source>
        <dbReference type="Google" id="ProtNLM"/>
    </source>
</evidence>
<protein>
    <recommendedName>
        <fullName evidence="4">NIPSNAP protein</fullName>
    </recommendedName>
</protein>
<organism evidence="2 3">
    <name type="scientific">Tenacibaculum lutimaris</name>
    <dbReference type="NCBI Taxonomy" id="285258"/>
    <lineage>
        <taxon>Bacteria</taxon>
        <taxon>Pseudomonadati</taxon>
        <taxon>Bacteroidota</taxon>
        <taxon>Flavobacteriia</taxon>
        <taxon>Flavobacteriales</taxon>
        <taxon>Flavobacteriaceae</taxon>
        <taxon>Tenacibaculum</taxon>
    </lineage>
</organism>
<reference evidence="2 3" key="1">
    <citation type="submission" date="2018-09" db="EMBL/GenBank/DDBJ databases">
        <title>Genomic Encyclopedia of Archaeal and Bacterial Type Strains, Phase II (KMG-II): from individual species to whole genera.</title>
        <authorList>
            <person name="Goeker M."/>
        </authorList>
    </citation>
    <scope>NUCLEOTIDE SEQUENCE [LARGE SCALE GENOMIC DNA]</scope>
    <source>
        <strain evidence="2 3">DSM 16505</strain>
    </source>
</reference>
<gene>
    <name evidence="2" type="ORF">C8N26_1924</name>
</gene>
<dbReference type="EMBL" id="RAQM01000009">
    <property type="protein sequence ID" value="RKF03535.1"/>
    <property type="molecule type" value="Genomic_DNA"/>
</dbReference>
<accession>A0A420E097</accession>
<feature type="signal peptide" evidence="1">
    <location>
        <begin position="1"/>
        <end position="24"/>
    </location>
</feature>
<keyword evidence="1" id="KW-0732">Signal</keyword>
<evidence type="ECO:0000256" key="1">
    <source>
        <dbReference type="SAM" id="SignalP"/>
    </source>
</evidence>
<dbReference type="AlphaFoldDB" id="A0A420E097"/>
<evidence type="ECO:0000313" key="3">
    <source>
        <dbReference type="Proteomes" id="UP000285780"/>
    </source>
</evidence>
<comment type="caution">
    <text evidence="2">The sequence shown here is derived from an EMBL/GenBank/DDBJ whole genome shotgun (WGS) entry which is preliminary data.</text>
</comment>
<evidence type="ECO:0000313" key="2">
    <source>
        <dbReference type="EMBL" id="RKF03535.1"/>
    </source>
</evidence>
<proteinExistence type="predicted"/>
<dbReference type="RefSeq" id="WP_147418495.1">
    <property type="nucleotide sequence ID" value="NZ_RAQM01000009.1"/>
</dbReference>
<feature type="chain" id="PRO_5019059868" description="NIPSNAP protein" evidence="1">
    <location>
        <begin position="25"/>
        <end position="273"/>
    </location>
</feature>
<keyword evidence="3" id="KW-1185">Reference proteome</keyword>
<dbReference type="Proteomes" id="UP000285780">
    <property type="component" value="Unassembled WGS sequence"/>
</dbReference>
<name>A0A420E097_9FLAO</name>
<sequence>MKTSKVMLLLGLLLLMVIPSTIFAQSENQRPAYITVTTGHWNMDYENFNREKWIAVEKEFLDKVAKKNEFIIRSFVFLHRFTPDNTEIIFVNTYSSWDNIDKASQRNNELAKEAWPDEAKREEYFKKRNAYYADTHSDEIYVPIAGAKMLAPSDKEMIWLVVKGHFAFPEDGSRKEFDTLSKEYLDNVINKNEYIKGYYQHGHAWGADRTEYVRAFVIESMGDLDKMGKRSTELFKEHWPDEAKRKEFGKKMGKYFTGKHGDYIYTSVPELTK</sequence>